<gene>
    <name evidence="2" type="ORF">EHO51_05850</name>
</gene>
<feature type="transmembrane region" description="Helical" evidence="1">
    <location>
        <begin position="33"/>
        <end position="53"/>
    </location>
</feature>
<name>A0A3G8M5Y5_9HYPH</name>
<evidence type="ECO:0000256" key="1">
    <source>
        <dbReference type="SAM" id="Phobius"/>
    </source>
</evidence>
<organism evidence="2 3">
    <name type="scientific">Methylocystis rosea</name>
    <dbReference type="NCBI Taxonomy" id="173366"/>
    <lineage>
        <taxon>Bacteria</taxon>
        <taxon>Pseudomonadati</taxon>
        <taxon>Pseudomonadota</taxon>
        <taxon>Alphaproteobacteria</taxon>
        <taxon>Hyphomicrobiales</taxon>
        <taxon>Methylocystaceae</taxon>
        <taxon>Methylocystis</taxon>
    </lineage>
</organism>
<accession>A0A3G8M5Y5</accession>
<keyword evidence="1" id="KW-1133">Transmembrane helix</keyword>
<dbReference type="EMBL" id="CP034086">
    <property type="protein sequence ID" value="AZG76288.1"/>
    <property type="molecule type" value="Genomic_DNA"/>
</dbReference>
<dbReference type="Proteomes" id="UP000273982">
    <property type="component" value="Chromosome"/>
</dbReference>
<feature type="transmembrane region" description="Helical" evidence="1">
    <location>
        <begin position="9"/>
        <end position="27"/>
    </location>
</feature>
<reference evidence="2 3" key="1">
    <citation type="submission" date="2018-11" db="EMBL/GenBank/DDBJ databases">
        <title>Genome squencing of methanotrophic bacteria isolated from alkaline groundwater in Korea.</title>
        <authorList>
            <person name="Nguyen L.N."/>
        </authorList>
    </citation>
    <scope>NUCLEOTIDE SEQUENCE [LARGE SCALE GENOMIC DNA]</scope>
    <source>
        <strain evidence="2 3">GW6</strain>
    </source>
</reference>
<dbReference type="KEGG" id="mros:EHO51_05850"/>
<keyword evidence="1" id="KW-0472">Membrane</keyword>
<sequence>MAISVEGKIGIFLGLFGLLGTGAIMIAPQHTEIGWGLIAFSAIGFATLWAHHIGARQKMLAATGMVFFGVGFFLCLAWYFLLPVSSSIAIGSLIYVTGTMEIHHKITNNYTFGRMTFDIRNNTDTLLFYTAKLFGNINGVEVNKDREEFSGYIHPRATQRLLSSMANDIKPIKSDSAHDPTFVGVLRYEIKYKGVDERDFVRETAQTLTYNSWVTFTGKPNIQVDKLTVLFSDSMEK</sequence>
<keyword evidence="1" id="KW-0812">Transmembrane</keyword>
<feature type="transmembrane region" description="Helical" evidence="1">
    <location>
        <begin position="60"/>
        <end position="81"/>
    </location>
</feature>
<protein>
    <submittedName>
        <fullName evidence="2">Uncharacterized protein</fullName>
    </submittedName>
</protein>
<dbReference type="RefSeq" id="WP_124738105.1">
    <property type="nucleotide sequence ID" value="NZ_CP034086.1"/>
</dbReference>
<proteinExistence type="predicted"/>
<evidence type="ECO:0000313" key="2">
    <source>
        <dbReference type="EMBL" id="AZG76288.1"/>
    </source>
</evidence>
<dbReference type="AlphaFoldDB" id="A0A3G8M5Y5"/>
<evidence type="ECO:0000313" key="3">
    <source>
        <dbReference type="Proteomes" id="UP000273982"/>
    </source>
</evidence>